<feature type="compositionally biased region" description="Gly residues" evidence="1">
    <location>
        <begin position="109"/>
        <end position="130"/>
    </location>
</feature>
<accession>A0A6J4NTJ9</accession>
<evidence type="ECO:0000256" key="1">
    <source>
        <dbReference type="SAM" id="MobiDB-lite"/>
    </source>
</evidence>
<proteinExistence type="predicted"/>
<reference evidence="2" key="1">
    <citation type="submission" date="2020-02" db="EMBL/GenBank/DDBJ databases">
        <authorList>
            <person name="Meier V. D."/>
        </authorList>
    </citation>
    <scope>NUCLEOTIDE SEQUENCE</scope>
    <source>
        <strain evidence="2">AVDCRST_MAG32</strain>
    </source>
</reference>
<feature type="compositionally biased region" description="Basic residues" evidence="1">
    <location>
        <begin position="44"/>
        <end position="53"/>
    </location>
</feature>
<dbReference type="AlphaFoldDB" id="A0A6J4NTJ9"/>
<dbReference type="EMBL" id="CADCUM010000094">
    <property type="protein sequence ID" value="CAA9391989.1"/>
    <property type="molecule type" value="Genomic_DNA"/>
</dbReference>
<organism evidence="2">
    <name type="scientific">uncultured Nocardioides sp</name>
    <dbReference type="NCBI Taxonomy" id="198441"/>
    <lineage>
        <taxon>Bacteria</taxon>
        <taxon>Bacillati</taxon>
        <taxon>Actinomycetota</taxon>
        <taxon>Actinomycetes</taxon>
        <taxon>Propionibacteriales</taxon>
        <taxon>Nocardioidaceae</taxon>
        <taxon>Nocardioides</taxon>
        <taxon>environmental samples</taxon>
    </lineage>
</organism>
<feature type="compositionally biased region" description="Basic and acidic residues" evidence="1">
    <location>
        <begin position="205"/>
        <end position="214"/>
    </location>
</feature>
<feature type="compositionally biased region" description="Basic residues" evidence="1">
    <location>
        <begin position="139"/>
        <end position="160"/>
    </location>
</feature>
<feature type="compositionally biased region" description="Low complexity" evidence="1">
    <location>
        <begin position="13"/>
        <end position="30"/>
    </location>
</feature>
<protein>
    <submittedName>
        <fullName evidence="2">Efflux ABC transporter, permease protein</fullName>
    </submittedName>
</protein>
<feature type="non-terminal residue" evidence="2">
    <location>
        <position position="245"/>
    </location>
</feature>
<feature type="compositionally biased region" description="Low complexity" evidence="1">
    <location>
        <begin position="161"/>
        <end position="184"/>
    </location>
</feature>
<feature type="region of interest" description="Disordered" evidence="1">
    <location>
        <begin position="1"/>
        <end position="245"/>
    </location>
</feature>
<feature type="compositionally biased region" description="Basic residues" evidence="1">
    <location>
        <begin position="1"/>
        <end position="10"/>
    </location>
</feature>
<sequence>EPAHHARRRRPGADAGAPRPSHAGDAAGGAVRADQPAVVDVRGRPGRHVRPVRPRLAGDVPVHRDVPRHQRDHAAGTLLRHPRAPADHADGQARPAPGLRPRLRPAGGRAVGAGRGGQRGPPGPGRGGAGLAARAGRGGGRRAGHRARPARQRVRGHRVPGRAVHAAPRAAAGPAVRAVRPPRGAARRPGDGQRRAAAVVRRRRDAAPRRELGHRSGGPGRGRRAGVRRGCAGPGRRDAAAPYRL</sequence>
<gene>
    <name evidence="2" type="ORF">AVDCRST_MAG32-2386</name>
</gene>
<evidence type="ECO:0000313" key="2">
    <source>
        <dbReference type="EMBL" id="CAA9391989.1"/>
    </source>
</evidence>
<feature type="compositionally biased region" description="Basic and acidic residues" evidence="1">
    <location>
        <begin position="61"/>
        <end position="74"/>
    </location>
</feature>
<feature type="non-terminal residue" evidence="2">
    <location>
        <position position="1"/>
    </location>
</feature>
<feature type="compositionally biased region" description="Low complexity" evidence="1">
    <location>
        <begin position="92"/>
        <end position="108"/>
    </location>
</feature>
<name>A0A6J4NTJ9_9ACTN</name>